<organism evidence="1 2">
    <name type="scientific">Escherichia phage Pollock</name>
    <dbReference type="NCBI Taxonomy" id="1540097"/>
    <lineage>
        <taxon>Viruses</taxon>
        <taxon>Duplodnaviria</taxon>
        <taxon>Heunggongvirae</taxon>
        <taxon>Uroviricota</taxon>
        <taxon>Caudoviricetes</taxon>
        <taxon>Schitoviridae</taxon>
        <taxon>Humphriesvirinae</taxon>
        <taxon>Pollockvirus</taxon>
        <taxon>Pollockvirus pollock</taxon>
    </lineage>
</organism>
<dbReference type="OrthoDB" id="23470at10239"/>
<reference evidence="1 2" key="1">
    <citation type="journal article" date="2015" name="Genome Announc.">
        <title>Complete Genome Sequence of Enterotoxigenic Escherichia coli N4-Like Podophage Pollock.</title>
        <authorList>
            <person name="Patel R.S."/>
            <person name="Lessor L.E."/>
            <person name="Hernandez A.C."/>
            <person name="Kuty Everett G.F."/>
        </authorList>
    </citation>
    <scope>NUCLEOTIDE SEQUENCE [LARGE SCALE GENOMIC DNA]</scope>
</reference>
<evidence type="ECO:0000313" key="1">
    <source>
        <dbReference type="EMBL" id="AIX12402.1"/>
    </source>
</evidence>
<name>A0A0A0YRK3_9CAUD</name>
<accession>A0A0A0YRK3</accession>
<dbReference type="GeneID" id="24724580"/>
<dbReference type="Proteomes" id="UP000030324">
    <property type="component" value="Segment"/>
</dbReference>
<protein>
    <submittedName>
        <fullName evidence="1">Uncharacterized protein</fullName>
    </submittedName>
</protein>
<evidence type="ECO:0000313" key="2">
    <source>
        <dbReference type="Proteomes" id="UP000030324"/>
    </source>
</evidence>
<sequence length="81" mass="9762">MDIAFVVSKLIVTEYTLLRQWWPEQLRQSRYVDNGMTRTYFLDTHPSPELQELIEELHKFGREYRLIDLRGVEIDNASYNL</sequence>
<dbReference type="RefSeq" id="YP_009152144.1">
    <property type="nucleotide sequence ID" value="NC_027381.1"/>
</dbReference>
<keyword evidence="2" id="KW-1185">Reference proteome</keyword>
<proteinExistence type="predicted"/>
<dbReference type="KEGG" id="vg:24724580"/>
<gene>
    <name evidence="1" type="ORF">CPT_Pollock43</name>
</gene>
<dbReference type="EMBL" id="KM236242">
    <property type="protein sequence ID" value="AIX12402.1"/>
    <property type="molecule type" value="Genomic_DNA"/>
</dbReference>